<protein>
    <submittedName>
        <fullName evidence="1">Uncharacterized protein</fullName>
    </submittedName>
</protein>
<accession>A0A0A8Y730</accession>
<reference evidence="1" key="1">
    <citation type="submission" date="2014-09" db="EMBL/GenBank/DDBJ databases">
        <authorList>
            <person name="Magalhaes I.L.F."/>
            <person name="Oliveira U."/>
            <person name="Santos F.R."/>
            <person name="Vidigal T.H.D.A."/>
            <person name="Brescovit A.D."/>
            <person name="Santos A.J."/>
        </authorList>
    </citation>
    <scope>NUCLEOTIDE SEQUENCE</scope>
    <source>
        <tissue evidence="1">Shoot tissue taken approximately 20 cm above the soil surface</tissue>
    </source>
</reference>
<sequence length="14" mass="1555">MPSERCHANLNVSP</sequence>
<proteinExistence type="predicted"/>
<organism evidence="1">
    <name type="scientific">Arundo donax</name>
    <name type="common">Giant reed</name>
    <name type="synonym">Donax arundinaceus</name>
    <dbReference type="NCBI Taxonomy" id="35708"/>
    <lineage>
        <taxon>Eukaryota</taxon>
        <taxon>Viridiplantae</taxon>
        <taxon>Streptophyta</taxon>
        <taxon>Embryophyta</taxon>
        <taxon>Tracheophyta</taxon>
        <taxon>Spermatophyta</taxon>
        <taxon>Magnoliopsida</taxon>
        <taxon>Liliopsida</taxon>
        <taxon>Poales</taxon>
        <taxon>Poaceae</taxon>
        <taxon>PACMAD clade</taxon>
        <taxon>Arundinoideae</taxon>
        <taxon>Arundineae</taxon>
        <taxon>Arundo</taxon>
    </lineage>
</organism>
<evidence type="ECO:0000313" key="1">
    <source>
        <dbReference type="EMBL" id="JAD20900.1"/>
    </source>
</evidence>
<name>A0A0A8Y730_ARUDO</name>
<dbReference type="EMBL" id="GBRH01276995">
    <property type="protein sequence ID" value="JAD20900.1"/>
    <property type="molecule type" value="Transcribed_RNA"/>
</dbReference>
<reference evidence="1" key="2">
    <citation type="journal article" date="2015" name="Data Brief">
        <title>Shoot transcriptome of the giant reed, Arundo donax.</title>
        <authorList>
            <person name="Barrero R.A."/>
            <person name="Guerrero F.D."/>
            <person name="Moolhuijzen P."/>
            <person name="Goolsby J.A."/>
            <person name="Tidwell J."/>
            <person name="Bellgard S.E."/>
            <person name="Bellgard M.I."/>
        </authorList>
    </citation>
    <scope>NUCLEOTIDE SEQUENCE</scope>
    <source>
        <tissue evidence="1">Shoot tissue taken approximately 20 cm above the soil surface</tissue>
    </source>
</reference>